<organism evidence="2 3">
    <name type="scientific">Flavobacterium ardleyense</name>
    <dbReference type="NCBI Taxonomy" id="2038737"/>
    <lineage>
        <taxon>Bacteria</taxon>
        <taxon>Pseudomonadati</taxon>
        <taxon>Bacteroidota</taxon>
        <taxon>Flavobacteriia</taxon>
        <taxon>Flavobacteriales</taxon>
        <taxon>Flavobacteriaceae</taxon>
        <taxon>Flavobacterium</taxon>
    </lineage>
</organism>
<dbReference type="RefSeq" id="WP_379809251.1">
    <property type="nucleotide sequence ID" value="NZ_JBHUOL010000022.1"/>
</dbReference>
<proteinExistence type="predicted"/>
<gene>
    <name evidence="2" type="ORF">ACFSX9_15330</name>
</gene>
<evidence type="ECO:0000313" key="3">
    <source>
        <dbReference type="Proteomes" id="UP001597549"/>
    </source>
</evidence>
<reference evidence="3" key="1">
    <citation type="journal article" date="2019" name="Int. J. Syst. Evol. Microbiol.">
        <title>The Global Catalogue of Microorganisms (GCM) 10K type strain sequencing project: providing services to taxonomists for standard genome sequencing and annotation.</title>
        <authorList>
            <consortium name="The Broad Institute Genomics Platform"/>
            <consortium name="The Broad Institute Genome Sequencing Center for Infectious Disease"/>
            <person name="Wu L."/>
            <person name="Ma J."/>
        </authorList>
    </citation>
    <scope>NUCLEOTIDE SEQUENCE [LARGE SCALE GENOMIC DNA]</scope>
    <source>
        <strain evidence="3">KCTC 52644</strain>
    </source>
</reference>
<evidence type="ECO:0000256" key="1">
    <source>
        <dbReference type="SAM" id="SignalP"/>
    </source>
</evidence>
<sequence>MKKLFMFVLISVLFIYCSDKVANAEENTDEPKGEIQIDNELKDIEKSVESFYDWYFANDLQYISIIKDKKGKCLLDSTTYFNSLRKLGTIS</sequence>
<comment type="caution">
    <text evidence="2">The sequence shown here is derived from an EMBL/GenBank/DDBJ whole genome shotgun (WGS) entry which is preliminary data.</text>
</comment>
<dbReference type="EMBL" id="JBHUOL010000022">
    <property type="protein sequence ID" value="MFD2910101.1"/>
    <property type="molecule type" value="Genomic_DNA"/>
</dbReference>
<dbReference type="Proteomes" id="UP001597549">
    <property type="component" value="Unassembled WGS sequence"/>
</dbReference>
<evidence type="ECO:0008006" key="4">
    <source>
        <dbReference type="Google" id="ProtNLM"/>
    </source>
</evidence>
<evidence type="ECO:0000313" key="2">
    <source>
        <dbReference type="EMBL" id="MFD2910101.1"/>
    </source>
</evidence>
<feature type="signal peptide" evidence="1">
    <location>
        <begin position="1"/>
        <end position="24"/>
    </location>
</feature>
<keyword evidence="1" id="KW-0732">Signal</keyword>
<keyword evidence="3" id="KW-1185">Reference proteome</keyword>
<feature type="chain" id="PRO_5045104845" description="Beta-lactamase" evidence="1">
    <location>
        <begin position="25"/>
        <end position="91"/>
    </location>
</feature>
<name>A0ABW5ZDE1_9FLAO</name>
<accession>A0ABW5ZDE1</accession>
<protein>
    <recommendedName>
        <fullName evidence="4">Beta-lactamase</fullName>
    </recommendedName>
</protein>